<feature type="domain" description="Lipid/polyisoprenoid-binding YceI-like" evidence="2">
    <location>
        <begin position="23"/>
        <end position="187"/>
    </location>
</feature>
<evidence type="ECO:0000313" key="4">
    <source>
        <dbReference type="Proteomes" id="UP000184221"/>
    </source>
</evidence>
<dbReference type="PANTHER" id="PTHR34406">
    <property type="entry name" value="PROTEIN YCEI"/>
    <property type="match status" value="1"/>
</dbReference>
<dbReference type="Gene3D" id="2.40.128.110">
    <property type="entry name" value="Lipid/polyisoprenoid-binding, YceI-like"/>
    <property type="match status" value="1"/>
</dbReference>
<dbReference type="RefSeq" id="WP_072778760.1">
    <property type="nucleotide sequence ID" value="NZ_FQXC01000004.1"/>
</dbReference>
<dbReference type="InterPro" id="IPR036761">
    <property type="entry name" value="TTHA0802/YceI-like_sf"/>
</dbReference>
<keyword evidence="4" id="KW-1185">Reference proteome</keyword>
<dbReference type="SMART" id="SM00867">
    <property type="entry name" value="YceI"/>
    <property type="match status" value="1"/>
</dbReference>
<feature type="chain" id="PRO_5012635530" evidence="1">
    <location>
        <begin position="20"/>
        <end position="194"/>
    </location>
</feature>
<sequence length="194" mass="21131">MKKTFLAAALVAAPFAAQAEPEAYVFDASHSQILFSYDHLGYSTTWGMFSGFDGEISFDQDNPANSTVTVSFPVRSMFTGWEARFNHFMSEDFFGAGEDEMVTFTSTSIEVTGDNTANITGDLTLNEVTRPVTLAATLNQASEHPMANQPWAGFDATTTILRSDFNVGNFAPFVSDEVDIQISIEASKVMEDAS</sequence>
<evidence type="ECO:0000256" key="1">
    <source>
        <dbReference type="SAM" id="SignalP"/>
    </source>
</evidence>
<dbReference type="SUPFAM" id="SSF101874">
    <property type="entry name" value="YceI-like"/>
    <property type="match status" value="1"/>
</dbReference>
<accession>A0A1M5VR62</accession>
<dbReference type="EMBL" id="FQXC01000004">
    <property type="protein sequence ID" value="SHH77732.1"/>
    <property type="molecule type" value="Genomic_DNA"/>
</dbReference>
<reference evidence="3 4" key="1">
    <citation type="submission" date="2016-11" db="EMBL/GenBank/DDBJ databases">
        <authorList>
            <person name="Jaros S."/>
            <person name="Januszkiewicz K."/>
            <person name="Wedrychowicz H."/>
        </authorList>
    </citation>
    <scope>NUCLEOTIDE SEQUENCE [LARGE SCALE GENOMIC DNA]</scope>
    <source>
        <strain evidence="3 4">DSM 29431</strain>
    </source>
</reference>
<protein>
    <submittedName>
        <fullName evidence="3">Polyisoprenoid-binding protein YceI</fullName>
    </submittedName>
</protein>
<dbReference type="InterPro" id="IPR007372">
    <property type="entry name" value="Lipid/polyisoprenoid-bd_YceI"/>
</dbReference>
<dbReference type="AlphaFoldDB" id="A0A1M5VR62"/>
<keyword evidence="1" id="KW-0732">Signal</keyword>
<gene>
    <name evidence="3" type="ORF">SAMN05443551_3023</name>
</gene>
<dbReference type="STRING" id="996342.SAMN05443551_3023"/>
<evidence type="ECO:0000313" key="3">
    <source>
        <dbReference type="EMBL" id="SHH77732.1"/>
    </source>
</evidence>
<evidence type="ECO:0000259" key="2">
    <source>
        <dbReference type="SMART" id="SM00867"/>
    </source>
</evidence>
<organism evidence="3 4">
    <name type="scientific">Marivita hallyeonensis</name>
    <dbReference type="NCBI Taxonomy" id="996342"/>
    <lineage>
        <taxon>Bacteria</taxon>
        <taxon>Pseudomonadati</taxon>
        <taxon>Pseudomonadota</taxon>
        <taxon>Alphaproteobacteria</taxon>
        <taxon>Rhodobacterales</taxon>
        <taxon>Roseobacteraceae</taxon>
        <taxon>Marivita</taxon>
    </lineage>
</organism>
<dbReference type="OrthoDB" id="9811006at2"/>
<dbReference type="Proteomes" id="UP000184221">
    <property type="component" value="Unassembled WGS sequence"/>
</dbReference>
<dbReference type="Pfam" id="PF04264">
    <property type="entry name" value="YceI"/>
    <property type="match status" value="1"/>
</dbReference>
<proteinExistence type="predicted"/>
<name>A0A1M5VR62_9RHOB</name>
<feature type="signal peptide" evidence="1">
    <location>
        <begin position="1"/>
        <end position="19"/>
    </location>
</feature>
<dbReference type="PANTHER" id="PTHR34406:SF1">
    <property type="entry name" value="PROTEIN YCEI"/>
    <property type="match status" value="1"/>
</dbReference>